<name>A0ABT5ZR06_9ACTN</name>
<protein>
    <submittedName>
        <fullName evidence="2">Uncharacterized protein</fullName>
    </submittedName>
</protein>
<comment type="caution">
    <text evidence="2">The sequence shown here is derived from an EMBL/GenBank/DDBJ whole genome shotgun (WGS) entry which is preliminary data.</text>
</comment>
<keyword evidence="1" id="KW-0812">Transmembrane</keyword>
<keyword evidence="3" id="KW-1185">Reference proteome</keyword>
<dbReference type="EMBL" id="JARJBC010000015">
    <property type="protein sequence ID" value="MDF3292030.1"/>
    <property type="molecule type" value="Genomic_DNA"/>
</dbReference>
<accession>A0ABT5ZR06</accession>
<feature type="transmembrane region" description="Helical" evidence="1">
    <location>
        <begin position="115"/>
        <end position="134"/>
    </location>
</feature>
<evidence type="ECO:0000313" key="2">
    <source>
        <dbReference type="EMBL" id="MDF3292030.1"/>
    </source>
</evidence>
<dbReference type="Proteomes" id="UP001216579">
    <property type="component" value="Unassembled WGS sequence"/>
</dbReference>
<evidence type="ECO:0000313" key="3">
    <source>
        <dbReference type="Proteomes" id="UP001216579"/>
    </source>
</evidence>
<evidence type="ECO:0000256" key="1">
    <source>
        <dbReference type="SAM" id="Phobius"/>
    </source>
</evidence>
<keyword evidence="1" id="KW-0472">Membrane</keyword>
<keyword evidence="1" id="KW-1133">Transmembrane helix</keyword>
<feature type="transmembrane region" description="Helical" evidence="1">
    <location>
        <begin position="90"/>
        <end position="109"/>
    </location>
</feature>
<feature type="transmembrane region" description="Helical" evidence="1">
    <location>
        <begin position="229"/>
        <end position="249"/>
    </location>
</feature>
<feature type="transmembrane region" description="Helical" evidence="1">
    <location>
        <begin position="29"/>
        <end position="49"/>
    </location>
</feature>
<organism evidence="2 3">
    <name type="scientific">Streptomyces silvisoli</name>
    <dbReference type="NCBI Taxonomy" id="3034235"/>
    <lineage>
        <taxon>Bacteria</taxon>
        <taxon>Bacillati</taxon>
        <taxon>Actinomycetota</taxon>
        <taxon>Actinomycetes</taxon>
        <taxon>Kitasatosporales</taxon>
        <taxon>Streptomycetaceae</taxon>
        <taxon>Streptomyces</taxon>
    </lineage>
</organism>
<dbReference type="RefSeq" id="WP_276095145.1">
    <property type="nucleotide sequence ID" value="NZ_JARJBC010000015.1"/>
</dbReference>
<sequence>MADAIARILLPPLLLACVSALQRRYGPRFGGLVAGLPLTSGPIVLFAALDHGPSFAAHLAAATIGGAVAACLLCWSYALTARRLGPVRSLLTGCAAFLAVAMGQLAAGIGPLGAAVVAPAVLLAVLGWWPAPGTAPVTGDGARARLPVRMALAALYVCTATALAGPLGPKVVGVCSPFPVLVVAQVVHTHRHMGAGSAVDFLRGVVHAEFAFLTWFGVLAVLLPTLGVGAAFGAAACCAAVVQGTVYAIRRTRSASLVRGQVRQASSGRMA</sequence>
<gene>
    <name evidence="2" type="ORF">P3G67_22925</name>
</gene>
<feature type="transmembrane region" description="Helical" evidence="1">
    <location>
        <begin position="146"/>
        <end position="165"/>
    </location>
</feature>
<proteinExistence type="predicted"/>
<reference evidence="2 3" key="1">
    <citation type="submission" date="2023-03" db="EMBL/GenBank/DDBJ databases">
        <title>Draft genome sequence of Streptomyces sp. RB6PN23 isolated from peat swamp forest in Thailand.</title>
        <authorList>
            <person name="Klaysubun C."/>
            <person name="Duangmal K."/>
        </authorList>
    </citation>
    <scope>NUCLEOTIDE SEQUENCE [LARGE SCALE GENOMIC DNA]</scope>
    <source>
        <strain evidence="2 3">RB6PN23</strain>
    </source>
</reference>
<feature type="transmembrane region" description="Helical" evidence="1">
    <location>
        <begin position="55"/>
        <end position="78"/>
    </location>
</feature>